<evidence type="ECO:0000313" key="1">
    <source>
        <dbReference type="EMBL" id="GGG97519.1"/>
    </source>
</evidence>
<accession>A0A7W6KBT8</accession>
<reference evidence="1" key="4">
    <citation type="submission" date="2024-05" db="EMBL/GenBank/DDBJ databases">
        <authorList>
            <person name="Sun Q."/>
            <person name="Zhou Y."/>
        </authorList>
    </citation>
    <scope>NUCLEOTIDE SEQUENCE</scope>
    <source>
        <strain evidence="1">CGMCC 1.15287</strain>
    </source>
</reference>
<dbReference type="AlphaFoldDB" id="A0A7W6KBT8"/>
<reference evidence="1" key="1">
    <citation type="journal article" date="2014" name="Int. J. Syst. Evol. Microbiol.">
        <title>Complete genome of a new Firmicutes species belonging to the dominant human colonic microbiota ('Ruminococcus bicirculans') reveals two chromosomes and a selective capacity to utilize plant glucans.</title>
        <authorList>
            <consortium name="NISC Comparative Sequencing Program"/>
            <person name="Wegmann U."/>
            <person name="Louis P."/>
            <person name="Goesmann A."/>
            <person name="Henrissat B."/>
            <person name="Duncan S.H."/>
            <person name="Flint H.J."/>
        </authorList>
    </citation>
    <scope>NUCLEOTIDE SEQUENCE</scope>
    <source>
        <strain evidence="1">CGMCC 1.15287</strain>
    </source>
</reference>
<organism evidence="2 3">
    <name type="scientific">Pedobacter zeae</name>
    <dbReference type="NCBI Taxonomy" id="1737356"/>
    <lineage>
        <taxon>Bacteria</taxon>
        <taxon>Pseudomonadati</taxon>
        <taxon>Bacteroidota</taxon>
        <taxon>Sphingobacteriia</taxon>
        <taxon>Sphingobacteriales</taxon>
        <taxon>Sphingobacteriaceae</taxon>
        <taxon>Pedobacter</taxon>
    </lineage>
</organism>
<gene>
    <name evidence="1" type="ORF">GCM10007422_09350</name>
    <name evidence="2" type="ORF">GGQ60_001698</name>
</gene>
<name>A0A7W6KBT8_9SPHI</name>
<protein>
    <recommendedName>
        <fullName evidence="5">Lipoprotein</fullName>
    </recommendedName>
</protein>
<dbReference type="Proteomes" id="UP000642938">
    <property type="component" value="Unassembled WGS sequence"/>
</dbReference>
<dbReference type="EMBL" id="BMHZ01000001">
    <property type="protein sequence ID" value="GGG97519.1"/>
    <property type="molecule type" value="Genomic_DNA"/>
</dbReference>
<reference evidence="4" key="2">
    <citation type="journal article" date="2019" name="Int. J. Syst. Evol. Microbiol.">
        <title>The Global Catalogue of Microorganisms (GCM) 10K type strain sequencing project: providing services to taxonomists for standard genome sequencing and annotation.</title>
        <authorList>
            <consortium name="The Broad Institute Genomics Platform"/>
            <consortium name="The Broad Institute Genome Sequencing Center for Infectious Disease"/>
            <person name="Wu L."/>
            <person name="Ma J."/>
        </authorList>
    </citation>
    <scope>NUCLEOTIDE SEQUENCE [LARGE SCALE GENOMIC DNA]</scope>
    <source>
        <strain evidence="4">CGMCC 1.15287</strain>
    </source>
</reference>
<keyword evidence="4" id="KW-1185">Reference proteome</keyword>
<reference evidence="2 3" key="3">
    <citation type="submission" date="2020-08" db="EMBL/GenBank/DDBJ databases">
        <title>Genomic Encyclopedia of Type Strains, Phase IV (KMG-IV): sequencing the most valuable type-strain genomes for metagenomic binning, comparative biology and taxonomic classification.</title>
        <authorList>
            <person name="Goeker M."/>
        </authorList>
    </citation>
    <scope>NUCLEOTIDE SEQUENCE [LARGE SCALE GENOMIC DNA]</scope>
    <source>
        <strain evidence="2 3">DSM 100774</strain>
    </source>
</reference>
<dbReference type="RefSeq" id="WP_183762178.1">
    <property type="nucleotide sequence ID" value="NZ_BMHZ01000001.1"/>
</dbReference>
<sequence>MRQLLIGLMVFVVALGASCKKEEVKLDEKVKAKTEIQKDLKAPAKPNVLAVEDPGDGGIGGYPGGANTYPHNTGICYCGKYPVCHPVNPGEPPMDNPPR</sequence>
<dbReference type="Proteomes" id="UP000532273">
    <property type="component" value="Unassembled WGS sequence"/>
</dbReference>
<evidence type="ECO:0000313" key="3">
    <source>
        <dbReference type="Proteomes" id="UP000532273"/>
    </source>
</evidence>
<dbReference type="EMBL" id="JACIEF010000002">
    <property type="protein sequence ID" value="MBB4107717.1"/>
    <property type="molecule type" value="Genomic_DNA"/>
</dbReference>
<proteinExistence type="predicted"/>
<evidence type="ECO:0000313" key="4">
    <source>
        <dbReference type="Proteomes" id="UP000642938"/>
    </source>
</evidence>
<dbReference type="PROSITE" id="PS51257">
    <property type="entry name" value="PROKAR_LIPOPROTEIN"/>
    <property type="match status" value="1"/>
</dbReference>
<comment type="caution">
    <text evidence="2">The sequence shown here is derived from an EMBL/GenBank/DDBJ whole genome shotgun (WGS) entry which is preliminary data.</text>
</comment>
<evidence type="ECO:0000313" key="2">
    <source>
        <dbReference type="EMBL" id="MBB4107717.1"/>
    </source>
</evidence>
<evidence type="ECO:0008006" key="5">
    <source>
        <dbReference type="Google" id="ProtNLM"/>
    </source>
</evidence>